<name>A0A0N0RSR7_9BASI</name>
<dbReference type="AlphaFoldDB" id="A0A0N0RSR7"/>
<dbReference type="EMBL" id="LGAV01000001">
    <property type="protein sequence ID" value="KOS16522.1"/>
    <property type="molecule type" value="Genomic_DNA"/>
</dbReference>
<sequence length="573" mass="63955">MDYMDPMYALDHKLSTSNDMYSLGILLFTTLNKGTTPYQTQGSLNALSSYANQLPKKLHIAKWDLLPYDVQKILTNLITRTDEGRYTAKTFQSLPYFNSMMVSVLKFMERDSFASRTRSEKVQFLRGLYKILPQFSTTLLRRKLLPGLLEAVSDKSLLPYIFPNVFYIAKQLSSLEFSTNVLPRLKTQFTVHDPPQCQMLLLNQTDMFVSKTTPTLFRDEVMPLFYSALDNESIAIQENALQRIPQICELLGYSHIKDKLLPKLVTLFTKTKTLSLKVSSLICFHAMVPLLESPSMSEVLLPTLGRIKTREPSVMVAALAVYEAVSEKVDRHIKAASILPRLWVMAMCPSLNERQFSRFMRAIKTIGDSVEKEQLAHLRDKEQMEKHTDEHAVPRETKSKPALPSTNGGISTGGEIDFEALVGYARQETNATEIDDLFAPSDAMVFKSGDMMTLLHSTPAQVSSSTRSTPRTSMSSSVPAPPAVRSSTEAETKETPSLFDTLVSEKSNMTTELSKSTMALARPTLPASTPSPRSSVSAPPGWGGGLLVPESKPISSTKPKTTKHDWSDFDPLR</sequence>
<feature type="repeat" description="HEAT" evidence="1">
    <location>
        <begin position="221"/>
        <end position="259"/>
    </location>
</feature>
<feature type="compositionally biased region" description="Polar residues" evidence="2">
    <location>
        <begin position="526"/>
        <end position="537"/>
    </location>
</feature>
<dbReference type="PROSITE" id="PS50077">
    <property type="entry name" value="HEAT_REPEAT"/>
    <property type="match status" value="1"/>
</dbReference>
<dbReference type="GO" id="GO:0004672">
    <property type="term" value="F:protein kinase activity"/>
    <property type="evidence" value="ECO:0007669"/>
    <property type="project" value="InterPro"/>
</dbReference>
<feature type="compositionally biased region" description="Low complexity" evidence="2">
    <location>
        <begin position="462"/>
        <end position="487"/>
    </location>
</feature>
<dbReference type="GO" id="GO:0005524">
    <property type="term" value="F:ATP binding"/>
    <property type="evidence" value="ECO:0007669"/>
    <property type="project" value="InterPro"/>
</dbReference>
<dbReference type="InterPro" id="IPR051177">
    <property type="entry name" value="CIK-Related_Protein"/>
</dbReference>
<dbReference type="SUPFAM" id="SSF48371">
    <property type="entry name" value="ARM repeat"/>
    <property type="match status" value="1"/>
</dbReference>
<dbReference type="PANTHER" id="PTHR12984">
    <property type="entry name" value="SCY1-RELATED S/T PROTEIN KINASE-LIKE"/>
    <property type="match status" value="1"/>
</dbReference>
<reference evidence="4 5" key="1">
    <citation type="submission" date="2015-07" db="EMBL/GenBank/DDBJ databases">
        <title>Draft Genome Sequence of Malassezia furfur CBS1878 and Malassezia pachydermatis CBS1879.</title>
        <authorList>
            <person name="Triana S."/>
            <person name="Ohm R."/>
            <person name="Gonzalez A."/>
            <person name="DeCock H."/>
            <person name="Restrepo S."/>
            <person name="Celis A."/>
        </authorList>
    </citation>
    <scope>NUCLEOTIDE SEQUENCE [LARGE SCALE GENOMIC DNA]</scope>
    <source>
        <strain evidence="4 5">CBS 1879</strain>
    </source>
</reference>
<accession>A0A0N0RSR7</accession>
<dbReference type="InterPro" id="IPR000719">
    <property type="entry name" value="Prot_kinase_dom"/>
</dbReference>
<protein>
    <submittedName>
        <fullName evidence="4">Other scy1 protein kinase</fullName>
    </submittedName>
</protein>
<feature type="region of interest" description="Disordered" evidence="2">
    <location>
        <begin position="458"/>
        <end position="573"/>
    </location>
</feature>
<dbReference type="Gene3D" id="1.25.10.10">
    <property type="entry name" value="Leucine-rich Repeat Variant"/>
    <property type="match status" value="1"/>
</dbReference>
<feature type="compositionally biased region" description="Basic and acidic residues" evidence="2">
    <location>
        <begin position="380"/>
        <end position="399"/>
    </location>
</feature>
<dbReference type="InterPro" id="IPR011009">
    <property type="entry name" value="Kinase-like_dom_sf"/>
</dbReference>
<dbReference type="GeneID" id="28729349"/>
<dbReference type="PROSITE" id="PS50011">
    <property type="entry name" value="PROTEIN_KINASE_DOM"/>
    <property type="match status" value="1"/>
</dbReference>
<dbReference type="OrthoDB" id="79687at2759"/>
<evidence type="ECO:0000313" key="4">
    <source>
        <dbReference type="EMBL" id="KOS16522.1"/>
    </source>
</evidence>
<comment type="caution">
    <text evidence="4">The sequence shown here is derived from an EMBL/GenBank/DDBJ whole genome shotgun (WGS) entry which is preliminary data.</text>
</comment>
<dbReference type="Proteomes" id="UP000037751">
    <property type="component" value="Unassembled WGS sequence"/>
</dbReference>
<dbReference type="VEuPathDB" id="FungiDB:Malapachy_2992"/>
<evidence type="ECO:0000256" key="1">
    <source>
        <dbReference type="PROSITE-ProRule" id="PRU00103"/>
    </source>
</evidence>
<keyword evidence="4" id="KW-0418">Kinase</keyword>
<dbReference type="PANTHER" id="PTHR12984:SF6">
    <property type="entry name" value="SCY1-LIKE PROTEIN 2"/>
    <property type="match status" value="1"/>
</dbReference>
<feature type="compositionally biased region" description="Polar residues" evidence="2">
    <location>
        <begin position="504"/>
        <end position="517"/>
    </location>
</feature>
<dbReference type="InterPro" id="IPR011989">
    <property type="entry name" value="ARM-like"/>
</dbReference>
<dbReference type="RefSeq" id="XP_017994154.1">
    <property type="nucleotide sequence ID" value="XM_018137473.1"/>
</dbReference>
<proteinExistence type="predicted"/>
<dbReference type="SUPFAM" id="SSF56112">
    <property type="entry name" value="Protein kinase-like (PK-like)"/>
    <property type="match status" value="1"/>
</dbReference>
<feature type="compositionally biased region" description="Basic and acidic residues" evidence="2">
    <location>
        <begin position="562"/>
        <end position="573"/>
    </location>
</feature>
<dbReference type="Gene3D" id="1.10.510.10">
    <property type="entry name" value="Transferase(Phosphotransferase) domain 1"/>
    <property type="match status" value="1"/>
</dbReference>
<feature type="domain" description="Protein kinase" evidence="3">
    <location>
        <begin position="1"/>
        <end position="97"/>
    </location>
</feature>
<keyword evidence="5" id="KW-1185">Reference proteome</keyword>
<feature type="region of interest" description="Disordered" evidence="2">
    <location>
        <begin position="380"/>
        <end position="411"/>
    </location>
</feature>
<evidence type="ECO:0000259" key="3">
    <source>
        <dbReference type="PROSITE" id="PS50011"/>
    </source>
</evidence>
<evidence type="ECO:0000313" key="5">
    <source>
        <dbReference type="Proteomes" id="UP000037751"/>
    </source>
</evidence>
<gene>
    <name evidence="4" type="ORF">Malapachy_2992</name>
</gene>
<dbReference type="InterPro" id="IPR021133">
    <property type="entry name" value="HEAT_type_2"/>
</dbReference>
<feature type="compositionally biased region" description="Low complexity" evidence="2">
    <location>
        <begin position="549"/>
        <end position="559"/>
    </location>
</feature>
<dbReference type="InterPro" id="IPR016024">
    <property type="entry name" value="ARM-type_fold"/>
</dbReference>
<organism evidence="4 5">
    <name type="scientific">Malassezia pachydermatis</name>
    <dbReference type="NCBI Taxonomy" id="77020"/>
    <lineage>
        <taxon>Eukaryota</taxon>
        <taxon>Fungi</taxon>
        <taxon>Dikarya</taxon>
        <taxon>Basidiomycota</taxon>
        <taxon>Ustilaginomycotina</taxon>
        <taxon>Malasseziomycetes</taxon>
        <taxon>Malasseziales</taxon>
        <taxon>Malasseziaceae</taxon>
        <taxon>Malassezia</taxon>
    </lineage>
</organism>
<keyword evidence="4" id="KW-0808">Transferase</keyword>
<evidence type="ECO:0000256" key="2">
    <source>
        <dbReference type="SAM" id="MobiDB-lite"/>
    </source>
</evidence>